<evidence type="ECO:0000256" key="2">
    <source>
        <dbReference type="ARBA" id="ARBA00023242"/>
    </source>
</evidence>
<proteinExistence type="predicted"/>
<evidence type="ECO:0000313" key="6">
    <source>
        <dbReference type="Proteomes" id="UP000243459"/>
    </source>
</evidence>
<evidence type="ECO:0000259" key="4">
    <source>
        <dbReference type="SMART" id="SM01255"/>
    </source>
</evidence>
<dbReference type="Pfam" id="PF03790">
    <property type="entry name" value="KNOX1"/>
    <property type="match status" value="1"/>
</dbReference>
<feature type="compositionally biased region" description="Low complexity" evidence="3">
    <location>
        <begin position="33"/>
        <end position="48"/>
    </location>
</feature>
<dbReference type="GO" id="GO:0005634">
    <property type="term" value="C:nucleus"/>
    <property type="evidence" value="ECO:0007669"/>
    <property type="project" value="UniProtKB-SubCell"/>
</dbReference>
<organism evidence="5 6">
    <name type="scientific">Asparagus officinalis</name>
    <name type="common">Garden asparagus</name>
    <dbReference type="NCBI Taxonomy" id="4686"/>
    <lineage>
        <taxon>Eukaryota</taxon>
        <taxon>Viridiplantae</taxon>
        <taxon>Streptophyta</taxon>
        <taxon>Embryophyta</taxon>
        <taxon>Tracheophyta</taxon>
        <taxon>Spermatophyta</taxon>
        <taxon>Magnoliopsida</taxon>
        <taxon>Liliopsida</taxon>
        <taxon>Asparagales</taxon>
        <taxon>Asparagaceae</taxon>
        <taxon>Asparagoideae</taxon>
        <taxon>Asparagus</taxon>
    </lineage>
</organism>
<gene>
    <name evidence="5" type="ORF">A4U43_C07F31120</name>
</gene>
<sequence>MEQFSNSRPTAFMYLPSSAQESHPPFYNPNPNPSSLYSSKSEAAASSSQNPHAIRLVSTDDESIKAKIVAHPQYSALLRAYMDCQKVGASPEVAGKLSAIAREIEADEMPAQRTQSLISSWKHIAIFW</sequence>
<dbReference type="Gramene" id="ONK64888">
    <property type="protein sequence ID" value="ONK64888"/>
    <property type="gene ID" value="A4U43_C07F31120"/>
</dbReference>
<dbReference type="EMBL" id="CM007387">
    <property type="protein sequence ID" value="ONK64888.1"/>
    <property type="molecule type" value="Genomic_DNA"/>
</dbReference>
<protein>
    <recommendedName>
        <fullName evidence="4">KNOX1 domain-containing protein</fullName>
    </recommendedName>
</protein>
<feature type="region of interest" description="Disordered" evidence="3">
    <location>
        <begin position="1"/>
        <end position="53"/>
    </location>
</feature>
<dbReference type="Proteomes" id="UP000243459">
    <property type="component" value="Chromosome 7"/>
</dbReference>
<dbReference type="InterPro" id="IPR005540">
    <property type="entry name" value="KNOX1"/>
</dbReference>
<dbReference type="GO" id="GO:0003677">
    <property type="term" value="F:DNA binding"/>
    <property type="evidence" value="ECO:0007669"/>
    <property type="project" value="InterPro"/>
</dbReference>
<dbReference type="AlphaFoldDB" id="A0A5P1EG62"/>
<evidence type="ECO:0000313" key="5">
    <source>
        <dbReference type="EMBL" id="ONK64888.1"/>
    </source>
</evidence>
<dbReference type="SMART" id="SM01255">
    <property type="entry name" value="KNOX1"/>
    <property type="match status" value="1"/>
</dbReference>
<keyword evidence="2" id="KW-0539">Nucleus</keyword>
<accession>A0A5P1EG62</accession>
<reference evidence="6" key="1">
    <citation type="journal article" date="2017" name="Nat. Commun.">
        <title>The asparagus genome sheds light on the origin and evolution of a young Y chromosome.</title>
        <authorList>
            <person name="Harkess A."/>
            <person name="Zhou J."/>
            <person name="Xu C."/>
            <person name="Bowers J.E."/>
            <person name="Van der Hulst R."/>
            <person name="Ayyampalayam S."/>
            <person name="Mercati F."/>
            <person name="Riccardi P."/>
            <person name="McKain M.R."/>
            <person name="Kakrana A."/>
            <person name="Tang H."/>
            <person name="Ray J."/>
            <person name="Groenendijk J."/>
            <person name="Arikit S."/>
            <person name="Mathioni S.M."/>
            <person name="Nakano M."/>
            <person name="Shan H."/>
            <person name="Telgmann-Rauber A."/>
            <person name="Kanno A."/>
            <person name="Yue Z."/>
            <person name="Chen H."/>
            <person name="Li W."/>
            <person name="Chen Y."/>
            <person name="Xu X."/>
            <person name="Zhang Y."/>
            <person name="Luo S."/>
            <person name="Chen H."/>
            <person name="Gao J."/>
            <person name="Mao Z."/>
            <person name="Pires J.C."/>
            <person name="Luo M."/>
            <person name="Kudrna D."/>
            <person name="Wing R.A."/>
            <person name="Meyers B.C."/>
            <person name="Yi K."/>
            <person name="Kong H."/>
            <person name="Lavrijsen P."/>
            <person name="Sunseri F."/>
            <person name="Falavigna A."/>
            <person name="Ye Y."/>
            <person name="Leebens-Mack J.H."/>
            <person name="Chen G."/>
        </authorList>
    </citation>
    <scope>NUCLEOTIDE SEQUENCE [LARGE SCALE GENOMIC DNA]</scope>
    <source>
        <strain evidence="6">cv. DH0086</strain>
    </source>
</reference>
<feature type="domain" description="KNOX1" evidence="4">
    <location>
        <begin position="62"/>
        <end position="106"/>
    </location>
</feature>
<name>A0A5P1EG62_ASPOF</name>
<comment type="subcellular location">
    <subcellularLocation>
        <location evidence="1">Nucleus</location>
    </subcellularLocation>
</comment>
<evidence type="ECO:0000256" key="1">
    <source>
        <dbReference type="ARBA" id="ARBA00004123"/>
    </source>
</evidence>
<evidence type="ECO:0000256" key="3">
    <source>
        <dbReference type="SAM" id="MobiDB-lite"/>
    </source>
</evidence>
<keyword evidence="6" id="KW-1185">Reference proteome</keyword>